<evidence type="ECO:0000313" key="3">
    <source>
        <dbReference type="Proteomes" id="UP001287356"/>
    </source>
</evidence>
<name>A0AAE0N7H1_9PEZI</name>
<keyword evidence="3" id="KW-1185">Reference proteome</keyword>
<dbReference type="AlphaFoldDB" id="A0AAE0N7H1"/>
<proteinExistence type="predicted"/>
<feature type="compositionally biased region" description="Polar residues" evidence="1">
    <location>
        <begin position="264"/>
        <end position="277"/>
    </location>
</feature>
<organism evidence="2 3">
    <name type="scientific">Lasiosphaeria ovina</name>
    <dbReference type="NCBI Taxonomy" id="92902"/>
    <lineage>
        <taxon>Eukaryota</taxon>
        <taxon>Fungi</taxon>
        <taxon>Dikarya</taxon>
        <taxon>Ascomycota</taxon>
        <taxon>Pezizomycotina</taxon>
        <taxon>Sordariomycetes</taxon>
        <taxon>Sordariomycetidae</taxon>
        <taxon>Sordariales</taxon>
        <taxon>Lasiosphaeriaceae</taxon>
        <taxon>Lasiosphaeria</taxon>
    </lineage>
</organism>
<evidence type="ECO:0000313" key="2">
    <source>
        <dbReference type="EMBL" id="KAK3373647.1"/>
    </source>
</evidence>
<protein>
    <submittedName>
        <fullName evidence="2">Uncharacterized protein</fullName>
    </submittedName>
</protein>
<gene>
    <name evidence="2" type="ORF">B0T24DRAFT_271098</name>
</gene>
<reference evidence="2" key="1">
    <citation type="journal article" date="2023" name="Mol. Phylogenet. Evol.">
        <title>Genome-scale phylogeny and comparative genomics of the fungal order Sordariales.</title>
        <authorList>
            <person name="Hensen N."/>
            <person name="Bonometti L."/>
            <person name="Westerberg I."/>
            <person name="Brannstrom I.O."/>
            <person name="Guillou S."/>
            <person name="Cros-Aarteil S."/>
            <person name="Calhoun S."/>
            <person name="Haridas S."/>
            <person name="Kuo A."/>
            <person name="Mondo S."/>
            <person name="Pangilinan J."/>
            <person name="Riley R."/>
            <person name="LaButti K."/>
            <person name="Andreopoulos B."/>
            <person name="Lipzen A."/>
            <person name="Chen C."/>
            <person name="Yan M."/>
            <person name="Daum C."/>
            <person name="Ng V."/>
            <person name="Clum A."/>
            <person name="Steindorff A."/>
            <person name="Ohm R.A."/>
            <person name="Martin F."/>
            <person name="Silar P."/>
            <person name="Natvig D.O."/>
            <person name="Lalanne C."/>
            <person name="Gautier V."/>
            <person name="Ament-Velasquez S.L."/>
            <person name="Kruys A."/>
            <person name="Hutchinson M.I."/>
            <person name="Powell A.J."/>
            <person name="Barry K."/>
            <person name="Miller A.N."/>
            <person name="Grigoriev I.V."/>
            <person name="Debuchy R."/>
            <person name="Gladieux P."/>
            <person name="Hiltunen Thoren M."/>
            <person name="Johannesson H."/>
        </authorList>
    </citation>
    <scope>NUCLEOTIDE SEQUENCE</scope>
    <source>
        <strain evidence="2">CBS 958.72</strain>
    </source>
</reference>
<reference evidence="2" key="2">
    <citation type="submission" date="2023-06" db="EMBL/GenBank/DDBJ databases">
        <authorList>
            <consortium name="Lawrence Berkeley National Laboratory"/>
            <person name="Haridas S."/>
            <person name="Hensen N."/>
            <person name="Bonometti L."/>
            <person name="Westerberg I."/>
            <person name="Brannstrom I.O."/>
            <person name="Guillou S."/>
            <person name="Cros-Aarteil S."/>
            <person name="Calhoun S."/>
            <person name="Kuo A."/>
            <person name="Mondo S."/>
            <person name="Pangilinan J."/>
            <person name="Riley R."/>
            <person name="Labutti K."/>
            <person name="Andreopoulos B."/>
            <person name="Lipzen A."/>
            <person name="Chen C."/>
            <person name="Yanf M."/>
            <person name="Daum C."/>
            <person name="Ng V."/>
            <person name="Clum A."/>
            <person name="Steindorff A."/>
            <person name="Ohm R."/>
            <person name="Martin F."/>
            <person name="Silar P."/>
            <person name="Natvig D."/>
            <person name="Lalanne C."/>
            <person name="Gautier V."/>
            <person name="Ament-Velasquez S.L."/>
            <person name="Kruys A."/>
            <person name="Hutchinson M.I."/>
            <person name="Powell A.J."/>
            <person name="Barry K."/>
            <person name="Miller A.N."/>
            <person name="Grigoriev I.V."/>
            <person name="Debuchy R."/>
            <person name="Gladieux P."/>
            <person name="Thoren M.H."/>
            <person name="Johannesson H."/>
        </authorList>
    </citation>
    <scope>NUCLEOTIDE SEQUENCE</scope>
    <source>
        <strain evidence="2">CBS 958.72</strain>
    </source>
</reference>
<feature type="region of interest" description="Disordered" evidence="1">
    <location>
        <begin position="257"/>
        <end position="277"/>
    </location>
</feature>
<dbReference type="EMBL" id="JAULSN010000004">
    <property type="protein sequence ID" value="KAK3373647.1"/>
    <property type="molecule type" value="Genomic_DNA"/>
</dbReference>
<dbReference type="Proteomes" id="UP001287356">
    <property type="component" value="Unassembled WGS sequence"/>
</dbReference>
<evidence type="ECO:0000256" key="1">
    <source>
        <dbReference type="SAM" id="MobiDB-lite"/>
    </source>
</evidence>
<accession>A0AAE0N7H1</accession>
<sequence length="277" mass="31850">MADIKIRNIHVQWHSDNTAEIGQCDIPFSECTDFSKLFIALCKRVDLSKFSSWQPYFQSGDPQRLGLFKLVTFERTKRDVPITWLNSPDQYNAYIKGVKPETQVCLELLTWRGARPGTVPFTPKVPFNARGRLGTLAYLKLLVEAKIPDDLDKKPITDLRLHELVEYIQSLPDGQFIPSKRPQVISLEGDHKKKLNIVYIEELYDNAILSPYDIFRFIRFQVGPKPRALWPGTTLYTTPEWEEQLKIDMKKETERMKARLGSEPGSSKGTSIASIFD</sequence>
<comment type="caution">
    <text evidence="2">The sequence shown here is derived from an EMBL/GenBank/DDBJ whole genome shotgun (WGS) entry which is preliminary data.</text>
</comment>